<reference evidence="4 5" key="1">
    <citation type="submission" date="2016-10" db="EMBL/GenBank/DDBJ databases">
        <title>Draft genome sequences of four alkaliphilic bacteria belonging to the Anaerobacillus genus.</title>
        <authorList>
            <person name="Bassil N.M."/>
            <person name="Lloyd J.R."/>
        </authorList>
    </citation>
    <scope>NUCLEOTIDE SEQUENCE [LARGE SCALE GENOMIC DNA]</scope>
    <source>
        <strain evidence="4 5">DSM 15340</strain>
    </source>
</reference>
<accession>A0A1S2LRT8</accession>
<keyword evidence="4" id="KW-0946">Virion</keyword>
<dbReference type="Gene3D" id="1.20.1260.10">
    <property type="match status" value="1"/>
</dbReference>
<gene>
    <name evidence="4" type="ORF">BKP35_05160</name>
</gene>
<dbReference type="PANTHER" id="PTHR39183:SF1">
    <property type="entry name" value="SPORE COAT PROTEIN F-LIKE PROTEIN YHCQ"/>
    <property type="match status" value="1"/>
</dbReference>
<sequence>MNQIVQNLTGMGPLTDQVIATDLLIAAKSGIKNYSVAITEASTPEVRATLQQHLDDAINLHEQITNYMISKGYYHPNNVQEQISVDQLAAQTALNLS</sequence>
<evidence type="ECO:0000256" key="3">
    <source>
        <dbReference type="ARBA" id="ARBA00024344"/>
    </source>
</evidence>
<protein>
    <submittedName>
        <fullName evidence="4">Spore coat protein</fullName>
    </submittedName>
</protein>
<dbReference type="PANTHER" id="PTHR39183">
    <property type="entry name" value="SPORE COAT PROTEIN F-LIKE PROTEIN YHCQ"/>
    <property type="match status" value="1"/>
</dbReference>
<evidence type="ECO:0000313" key="5">
    <source>
        <dbReference type="Proteomes" id="UP000180098"/>
    </source>
</evidence>
<dbReference type="OrthoDB" id="1930261at2"/>
<name>A0A1S2LRT8_9BACI</name>
<dbReference type="Pfam" id="PF07875">
    <property type="entry name" value="Coat_F"/>
    <property type="match status" value="1"/>
</dbReference>
<dbReference type="AlphaFoldDB" id="A0A1S2LRT8"/>
<dbReference type="RefSeq" id="WP_071312343.1">
    <property type="nucleotide sequence ID" value="NZ_MLQQ01000002.1"/>
</dbReference>
<proteinExistence type="inferred from homology"/>
<comment type="similarity">
    <text evidence="3">Belongs to the CotF family.</text>
</comment>
<keyword evidence="5" id="KW-1185">Reference proteome</keyword>
<evidence type="ECO:0000256" key="1">
    <source>
        <dbReference type="ARBA" id="ARBA00022969"/>
    </source>
</evidence>
<comment type="caution">
    <text evidence="4">The sequence shown here is derived from an EMBL/GenBank/DDBJ whole genome shotgun (WGS) entry which is preliminary data.</text>
</comment>
<dbReference type="InterPro" id="IPR012347">
    <property type="entry name" value="Ferritin-like"/>
</dbReference>
<dbReference type="InterPro" id="IPR012851">
    <property type="entry name" value="Spore_coat_CotF-like"/>
</dbReference>
<dbReference type="EMBL" id="MLQQ01000002">
    <property type="protein sequence ID" value="OIJ15239.1"/>
    <property type="molecule type" value="Genomic_DNA"/>
</dbReference>
<keyword evidence="4" id="KW-0167">Capsid protein</keyword>
<evidence type="ECO:0000313" key="4">
    <source>
        <dbReference type="EMBL" id="OIJ15239.1"/>
    </source>
</evidence>
<comment type="subcellular location">
    <subcellularLocation>
        <location evidence="2">Spore coat</location>
    </subcellularLocation>
</comment>
<keyword evidence="1" id="KW-0749">Sporulation</keyword>
<organism evidence="4 5">
    <name type="scientific">Anaerobacillus arseniciselenatis</name>
    <dbReference type="NCBI Taxonomy" id="85682"/>
    <lineage>
        <taxon>Bacteria</taxon>
        <taxon>Bacillati</taxon>
        <taxon>Bacillota</taxon>
        <taxon>Bacilli</taxon>
        <taxon>Bacillales</taxon>
        <taxon>Bacillaceae</taxon>
        <taxon>Anaerobacillus</taxon>
    </lineage>
</organism>
<dbReference type="GO" id="GO:0030435">
    <property type="term" value="P:sporulation resulting in formation of a cellular spore"/>
    <property type="evidence" value="ECO:0007669"/>
    <property type="project" value="UniProtKB-KW"/>
</dbReference>
<dbReference type="Proteomes" id="UP000180098">
    <property type="component" value="Unassembled WGS sequence"/>
</dbReference>
<evidence type="ECO:0000256" key="2">
    <source>
        <dbReference type="ARBA" id="ARBA00024325"/>
    </source>
</evidence>